<dbReference type="Proteomes" id="UP000886653">
    <property type="component" value="Unassembled WGS sequence"/>
</dbReference>
<evidence type="ECO:0000313" key="2">
    <source>
        <dbReference type="Proteomes" id="UP000886653"/>
    </source>
</evidence>
<protein>
    <submittedName>
        <fullName evidence="1">Uncharacterized protein</fullName>
    </submittedName>
</protein>
<proteinExistence type="predicted"/>
<dbReference type="AlphaFoldDB" id="A0A9P6NQP1"/>
<evidence type="ECO:0000313" key="1">
    <source>
        <dbReference type="EMBL" id="KAG0147811.1"/>
    </source>
</evidence>
<gene>
    <name evidence="1" type="ORF">CROQUDRAFT_132266</name>
</gene>
<sequence>MARHISLFPTTSITAFIQRVYCVLVSSYKLSTPSVCIFVGIFLVQIGTMKIRVGILLEVIRVFGVSLAVASPQSPILAREPGEGKNDGMKGNIAGTLVLAASVPG</sequence>
<organism evidence="1 2">
    <name type="scientific">Cronartium quercuum f. sp. fusiforme G11</name>
    <dbReference type="NCBI Taxonomy" id="708437"/>
    <lineage>
        <taxon>Eukaryota</taxon>
        <taxon>Fungi</taxon>
        <taxon>Dikarya</taxon>
        <taxon>Basidiomycota</taxon>
        <taxon>Pucciniomycotina</taxon>
        <taxon>Pucciniomycetes</taxon>
        <taxon>Pucciniales</taxon>
        <taxon>Coleosporiaceae</taxon>
        <taxon>Cronartium</taxon>
    </lineage>
</organism>
<reference evidence="1" key="1">
    <citation type="submission" date="2013-11" db="EMBL/GenBank/DDBJ databases">
        <title>Genome sequence of the fusiform rust pathogen reveals effectors for host alternation and coevolution with pine.</title>
        <authorList>
            <consortium name="DOE Joint Genome Institute"/>
            <person name="Smith K."/>
            <person name="Pendleton A."/>
            <person name="Kubisiak T."/>
            <person name="Anderson C."/>
            <person name="Salamov A."/>
            <person name="Aerts A."/>
            <person name="Riley R."/>
            <person name="Clum A."/>
            <person name="Lindquist E."/>
            <person name="Ence D."/>
            <person name="Campbell M."/>
            <person name="Kronenberg Z."/>
            <person name="Feau N."/>
            <person name="Dhillon B."/>
            <person name="Hamelin R."/>
            <person name="Burleigh J."/>
            <person name="Smith J."/>
            <person name="Yandell M."/>
            <person name="Nelson C."/>
            <person name="Grigoriev I."/>
            <person name="Davis J."/>
        </authorList>
    </citation>
    <scope>NUCLEOTIDE SEQUENCE</scope>
    <source>
        <strain evidence="1">G11</strain>
    </source>
</reference>
<dbReference type="EMBL" id="MU167243">
    <property type="protein sequence ID" value="KAG0147811.1"/>
    <property type="molecule type" value="Genomic_DNA"/>
</dbReference>
<name>A0A9P6NQP1_9BASI</name>
<accession>A0A9P6NQP1</accession>
<keyword evidence="2" id="KW-1185">Reference proteome</keyword>
<comment type="caution">
    <text evidence="1">The sequence shown here is derived from an EMBL/GenBank/DDBJ whole genome shotgun (WGS) entry which is preliminary data.</text>
</comment>